<dbReference type="PANTHER" id="PTHR35936">
    <property type="entry name" value="MEMBRANE-BOUND LYTIC MUREIN TRANSGLYCOSYLASE F"/>
    <property type="match status" value="1"/>
</dbReference>
<accession>B9DTN5</accession>
<name>B9DTN5_STRU0</name>
<protein>
    <submittedName>
        <fullName evidence="4">Extracellular solute-binding protein</fullName>
    </submittedName>
</protein>
<gene>
    <name evidence="4" type="ordered locus">SUB0365</name>
</gene>
<organism evidence="4 5">
    <name type="scientific">Streptococcus uberis (strain ATCC BAA-854 / 0140J)</name>
    <dbReference type="NCBI Taxonomy" id="218495"/>
    <lineage>
        <taxon>Bacteria</taxon>
        <taxon>Bacillati</taxon>
        <taxon>Bacillota</taxon>
        <taxon>Bacilli</taxon>
        <taxon>Lactobacillales</taxon>
        <taxon>Streptococcaceae</taxon>
        <taxon>Streptococcus</taxon>
    </lineage>
</organism>
<dbReference type="EMBL" id="AM946015">
    <property type="protein sequence ID" value="CAR40966.1"/>
    <property type="molecule type" value="Genomic_DNA"/>
</dbReference>
<evidence type="ECO:0000313" key="5">
    <source>
        <dbReference type="Proteomes" id="UP000000449"/>
    </source>
</evidence>
<dbReference type="CDD" id="cd13710">
    <property type="entry name" value="PBP2_TcyK"/>
    <property type="match status" value="1"/>
</dbReference>
<evidence type="ECO:0000259" key="3">
    <source>
        <dbReference type="SMART" id="SM00062"/>
    </source>
</evidence>
<dbReference type="PROSITE" id="PS51257">
    <property type="entry name" value="PROKAR_LIPOPROTEIN"/>
    <property type="match status" value="1"/>
</dbReference>
<reference evidence="5" key="1">
    <citation type="journal article" date="2009" name="BMC Genomics">
        <title>Evidence for niche adaptation in the genome of the bovine pathogen Streptococcus uberis.</title>
        <authorList>
            <person name="Ward P.N."/>
            <person name="Holden M.T.G."/>
            <person name="Leigh J.A."/>
            <person name="Lennard N."/>
            <person name="Bignell A."/>
            <person name="Barron A."/>
            <person name="Clark L."/>
            <person name="Quail M.A."/>
            <person name="Woodward J."/>
            <person name="Barrell B.G."/>
            <person name="Egan S.A."/>
            <person name="Field T.R."/>
            <person name="Maskell D."/>
            <person name="Kehoe M."/>
            <person name="Dowson C.G."/>
            <person name="Chanter N."/>
            <person name="Whatmore A.M."/>
            <person name="Bentley S.D."/>
            <person name="Parkhill J."/>
        </authorList>
    </citation>
    <scope>NUCLEOTIDE SEQUENCE [LARGE SCALE GENOMIC DNA]</scope>
    <source>
        <strain evidence="5">ATCC BAA-854 / 0140J</strain>
    </source>
</reference>
<evidence type="ECO:0000313" key="4">
    <source>
        <dbReference type="EMBL" id="CAR40966.1"/>
    </source>
</evidence>
<dbReference type="Pfam" id="PF00497">
    <property type="entry name" value="SBP_bac_3"/>
    <property type="match status" value="1"/>
</dbReference>
<feature type="domain" description="Solute-binding protein family 3/N-terminal" evidence="3">
    <location>
        <begin position="36"/>
        <end position="263"/>
    </location>
</feature>
<feature type="chain" id="PRO_5039000871" evidence="2">
    <location>
        <begin position="23"/>
        <end position="274"/>
    </location>
</feature>
<dbReference type="InterPro" id="IPR001638">
    <property type="entry name" value="Solute-binding_3/MltF_N"/>
</dbReference>
<keyword evidence="5" id="KW-1185">Reference proteome</keyword>
<dbReference type="KEGG" id="sub:SUB0365"/>
<proteinExistence type="predicted"/>
<sequence length="274" mass="30591">MMTLKKNLGILSLTLGTLAILAACGNKASNNSGKEEVFFATVGTTAPFSYEKDGKLTGYDIEVAKAVFKDSSKYKVSFKKTEWSSMFTGLDSSKYQMAGNNVSFTKERASKYLFSYPTGTTPSVLVVPKDSNIKTYDDIKNHSTQVVQGTTTAAQLEDYNKSNPDHQVTLKYTNENITQILANLNDGKADFKIFDAPTVNTIIKNQGLDHLKTIPLESKEQPYIYFIFGQDQKDLQKFVNKRLKELQKDGTLRQLAKEYLGGEFEPQADQLKLP</sequence>
<dbReference type="Gene3D" id="3.40.190.10">
    <property type="entry name" value="Periplasmic binding protein-like II"/>
    <property type="match status" value="2"/>
</dbReference>
<evidence type="ECO:0000256" key="1">
    <source>
        <dbReference type="ARBA" id="ARBA00022729"/>
    </source>
</evidence>
<dbReference type="Proteomes" id="UP000000449">
    <property type="component" value="Chromosome"/>
</dbReference>
<keyword evidence="1 2" id="KW-0732">Signal</keyword>
<dbReference type="SMART" id="SM00062">
    <property type="entry name" value="PBPb"/>
    <property type="match status" value="1"/>
</dbReference>
<dbReference type="eggNOG" id="COG0834">
    <property type="taxonomic scope" value="Bacteria"/>
</dbReference>
<dbReference type="HOGENOM" id="CLU_019602_18_5_9"/>
<dbReference type="PANTHER" id="PTHR35936:SF19">
    <property type="entry name" value="AMINO-ACID-BINDING PROTEIN YXEM-RELATED"/>
    <property type="match status" value="1"/>
</dbReference>
<dbReference type="STRING" id="218495.SUB0365"/>
<dbReference type="SUPFAM" id="SSF53850">
    <property type="entry name" value="Periplasmic binding protein-like II"/>
    <property type="match status" value="1"/>
</dbReference>
<evidence type="ECO:0000256" key="2">
    <source>
        <dbReference type="SAM" id="SignalP"/>
    </source>
</evidence>
<feature type="signal peptide" evidence="2">
    <location>
        <begin position="1"/>
        <end position="22"/>
    </location>
</feature>
<dbReference type="AlphaFoldDB" id="B9DTN5"/>